<organism evidence="4 5">
    <name type="scientific">Argiope bruennichi</name>
    <name type="common">Wasp spider</name>
    <name type="synonym">Aranea bruennichi</name>
    <dbReference type="NCBI Taxonomy" id="94029"/>
    <lineage>
        <taxon>Eukaryota</taxon>
        <taxon>Metazoa</taxon>
        <taxon>Ecdysozoa</taxon>
        <taxon>Arthropoda</taxon>
        <taxon>Chelicerata</taxon>
        <taxon>Arachnida</taxon>
        <taxon>Araneae</taxon>
        <taxon>Araneomorphae</taxon>
        <taxon>Entelegynae</taxon>
        <taxon>Araneoidea</taxon>
        <taxon>Araneidae</taxon>
        <taxon>Argiope</taxon>
    </lineage>
</organism>
<dbReference type="InterPro" id="IPR002192">
    <property type="entry name" value="PPDK_AMP/ATP-bd"/>
</dbReference>
<comment type="caution">
    <text evidence="4">The sequence shown here is derived from an EMBL/GenBank/DDBJ whole genome shotgun (WGS) entry which is preliminary data.</text>
</comment>
<sequence>MDADGDPYKTDFLPYPEEITLESPLPESELISTVDEIFFYGVNSKSEYLITRIARGTNKEAEAWIYLRLANGKIYQLQESSGFQQSSSNKRTFSCGGLQIHYLKPMRRWRIFFNGLLKESSEDGTPSNKKVHVKFALIWRASTDPFDFRTDVKSKALTASLAKSEWKQYTPPLGKLFNALDFYAQCGIIMGKVYVDENEEFDMYLFGERLRFFGDVSSMEGMEFFHVLGHVCKNGRFIHVIEVSLPDVVDKLKFGFATLLTGGLLPLDGNDCILEKFVDENDVKAIIQAGVKFFQLKGTFTGIQNNFHNDEDRERYLTISCLDFELNSLSVKERKLLLGKEFNSFAEGQAGKGIVIKGKIRNISRKTFPKPSTFPSQSATALVVHFSEGICQNSDLTGGKGSSLGKLTELSKELQNQFVVPNGIIVTTNAYELFVTDDILKEIRNLEYVLYRDKIDETKFACLALMEEVIIASIPDAVHQAIVMNLQNAFPDKKQDLKFAIRSSATGEDTEQMSAAGQMETYLGVSGISEIMNAIKKCWASQFSYIAVQYKRQNGQMINTPMAVVIQEMIPCDIAGVLFTCNPLTGNPLTMSISANYGLGESVVSGSEEPDTIEIERLDEDNLTIKNKIVGSKGHKIVLKDDGGIHTQDVVEQEKESCCLSDNMALQLGHLALKIEKSYGSHRDIEWGFWNNNLYIFQSRPVTTGAGETDFEIDHEFDGALRCENETFAVCNVGEVFPGATSPLGLDIILKYFKQVWESKRFLSSIPGQLPRYYAKGLVSMYRHIMFYCIDMLRHLSEDYSRAQSMALSFFGREVRDEELFEMVRERYSDGHEKILSKEMHLKILYRAFYGNKLRLKKLYETYKGYTLSSITYSSAQELFDHLLLNFSDLTLTMGSHSIMTEVACILNIAIFTILQKAYGEINSDVYNDFSKLLISSEVESADVPSAMESLAFSISKEIKSEDFKSMKIEDALQWLESSTTTAGEKYREFLRKHGHRCLREFDVYTLTWGSDQQPLVKLLQSLVGTVTKEKHEKKQEDLEQLISELKAPLTYTSKFFLKKILPLSRKAVQNREHSKSIHMRIVNEWRKECRNLAKMMVLEGRIPDEDLLFFMTLEEIKELFETRSPRIISKANHRRRRQPIIDRYIFPEVCKGFPKPTGEILVTYCTDIGWTPYFPILGGVVTELGGLISHGAVVSREYGLPCVAGLHGATQQFKTGDYVLLDGNKGILQRLPKPEDL</sequence>
<dbReference type="Gene3D" id="3.30.470.20">
    <property type="entry name" value="ATP-grasp fold, B domain"/>
    <property type="match status" value="1"/>
</dbReference>
<feature type="domain" description="Pyruvate phosphate dikinase AMP/ATP-binding" evidence="3">
    <location>
        <begin position="395"/>
        <end position="710"/>
    </location>
</feature>
<dbReference type="InterPro" id="IPR051549">
    <property type="entry name" value="PEP_Utilizing_Enz"/>
</dbReference>
<dbReference type="Gene3D" id="3.50.30.10">
    <property type="entry name" value="Phosphohistidine domain"/>
    <property type="match status" value="1"/>
</dbReference>
<feature type="domain" description="PEP-utilising enzyme mobile" evidence="2">
    <location>
        <begin position="1158"/>
        <end position="1227"/>
    </location>
</feature>
<dbReference type="SUPFAM" id="SSF56059">
    <property type="entry name" value="Glutathione synthetase ATP-binding domain-like"/>
    <property type="match status" value="1"/>
</dbReference>
<dbReference type="AlphaFoldDB" id="A0A8T0FTW7"/>
<reference evidence="4" key="2">
    <citation type="submission" date="2020-06" db="EMBL/GenBank/DDBJ databases">
        <authorList>
            <person name="Sheffer M."/>
        </authorList>
    </citation>
    <scope>NUCLEOTIDE SEQUENCE</scope>
</reference>
<dbReference type="Gene3D" id="3.30.1490.20">
    <property type="entry name" value="ATP-grasp fold, A domain"/>
    <property type="match status" value="1"/>
</dbReference>
<accession>A0A8T0FTW7</accession>
<dbReference type="Pfam" id="PF00391">
    <property type="entry name" value="PEP-utilizers"/>
    <property type="match status" value="1"/>
</dbReference>
<keyword evidence="5" id="KW-1185">Reference proteome</keyword>
<evidence type="ECO:0000313" key="5">
    <source>
        <dbReference type="Proteomes" id="UP000807504"/>
    </source>
</evidence>
<reference evidence="4" key="1">
    <citation type="journal article" date="2020" name="bioRxiv">
        <title>Chromosome-level reference genome of the European wasp spider Argiope bruennichi: a resource for studies on range expansion and evolutionary adaptation.</title>
        <authorList>
            <person name="Sheffer M.M."/>
            <person name="Hoppe A."/>
            <person name="Krehenwinkel H."/>
            <person name="Uhl G."/>
            <person name="Kuss A.W."/>
            <person name="Jensen L."/>
            <person name="Jensen C."/>
            <person name="Gillespie R.G."/>
            <person name="Hoff K.J."/>
            <person name="Prost S."/>
        </authorList>
    </citation>
    <scope>NUCLEOTIDE SEQUENCE</scope>
</reference>
<dbReference type="Proteomes" id="UP000807504">
    <property type="component" value="Unassembled WGS sequence"/>
</dbReference>
<dbReference type="GO" id="GO:0005524">
    <property type="term" value="F:ATP binding"/>
    <property type="evidence" value="ECO:0007669"/>
    <property type="project" value="InterPro"/>
</dbReference>
<evidence type="ECO:0000259" key="2">
    <source>
        <dbReference type="Pfam" id="PF00391"/>
    </source>
</evidence>
<protein>
    <submittedName>
        <fullName evidence="4">Putative phosphoenolpyruvate synthase like protein</fullName>
    </submittedName>
</protein>
<dbReference type="Pfam" id="PF01326">
    <property type="entry name" value="PPDK_N"/>
    <property type="match status" value="1"/>
</dbReference>
<proteinExistence type="inferred from homology"/>
<evidence type="ECO:0000313" key="4">
    <source>
        <dbReference type="EMBL" id="KAF8792173.1"/>
    </source>
</evidence>
<dbReference type="EMBL" id="JABXBU010000003">
    <property type="protein sequence ID" value="KAF8792173.1"/>
    <property type="molecule type" value="Genomic_DNA"/>
</dbReference>
<dbReference type="PANTHER" id="PTHR43615">
    <property type="entry name" value="PHOSPHOENOLPYRUVATE SYNTHASE-RELATED"/>
    <property type="match status" value="1"/>
</dbReference>
<evidence type="ECO:0000256" key="1">
    <source>
        <dbReference type="ARBA" id="ARBA00007837"/>
    </source>
</evidence>
<comment type="similarity">
    <text evidence="1">Belongs to the PEP-utilizing enzyme family.</text>
</comment>
<dbReference type="InterPro" id="IPR036637">
    <property type="entry name" value="Phosphohistidine_dom_sf"/>
</dbReference>
<name>A0A8T0FTW7_ARGBR</name>
<dbReference type="PANTHER" id="PTHR43615:SF1">
    <property type="entry name" value="PPDK_N DOMAIN-CONTAINING PROTEIN"/>
    <property type="match status" value="1"/>
</dbReference>
<dbReference type="InterPro" id="IPR013815">
    <property type="entry name" value="ATP_grasp_subdomain_1"/>
</dbReference>
<gene>
    <name evidence="4" type="ORF">HNY73_003810</name>
</gene>
<dbReference type="GO" id="GO:0016301">
    <property type="term" value="F:kinase activity"/>
    <property type="evidence" value="ECO:0007669"/>
    <property type="project" value="InterPro"/>
</dbReference>
<dbReference type="InterPro" id="IPR008279">
    <property type="entry name" value="PEP-util_enz_mobile_dom"/>
</dbReference>
<evidence type="ECO:0000259" key="3">
    <source>
        <dbReference type="Pfam" id="PF01326"/>
    </source>
</evidence>
<dbReference type="SUPFAM" id="SSF52009">
    <property type="entry name" value="Phosphohistidine domain"/>
    <property type="match status" value="1"/>
</dbReference>